<dbReference type="InterPro" id="IPR005829">
    <property type="entry name" value="Sugar_transporter_CS"/>
</dbReference>
<evidence type="ECO:0000256" key="1">
    <source>
        <dbReference type="ARBA" id="ARBA00004141"/>
    </source>
</evidence>
<dbReference type="Proteomes" id="UP001620626">
    <property type="component" value="Unassembled WGS sequence"/>
</dbReference>
<feature type="compositionally biased region" description="Low complexity" evidence="5">
    <location>
        <begin position="1079"/>
        <end position="1091"/>
    </location>
</feature>
<feature type="compositionally biased region" description="Low complexity" evidence="5">
    <location>
        <begin position="1048"/>
        <end position="1058"/>
    </location>
</feature>
<gene>
    <name evidence="8" type="ORF">niasHT_006263</name>
</gene>
<proteinExistence type="predicted"/>
<dbReference type="CDD" id="cd17317">
    <property type="entry name" value="MFS_SLC22"/>
    <property type="match status" value="1"/>
</dbReference>
<feature type="transmembrane region" description="Helical" evidence="6">
    <location>
        <begin position="740"/>
        <end position="761"/>
    </location>
</feature>
<comment type="subcellular location">
    <subcellularLocation>
        <location evidence="1">Membrane</location>
        <topology evidence="1">Multi-pass membrane protein</topology>
    </subcellularLocation>
</comment>
<feature type="region of interest" description="Disordered" evidence="5">
    <location>
        <begin position="1188"/>
        <end position="1219"/>
    </location>
</feature>
<evidence type="ECO:0000256" key="6">
    <source>
        <dbReference type="SAM" id="Phobius"/>
    </source>
</evidence>
<protein>
    <recommendedName>
        <fullName evidence="7">Major facilitator superfamily (MFS) profile domain-containing protein</fullName>
    </recommendedName>
</protein>
<dbReference type="InterPro" id="IPR005828">
    <property type="entry name" value="MFS_sugar_transport-like"/>
</dbReference>
<feature type="transmembrane region" description="Helical" evidence="6">
    <location>
        <begin position="781"/>
        <end position="802"/>
    </location>
</feature>
<evidence type="ECO:0000313" key="8">
    <source>
        <dbReference type="EMBL" id="KAL3125320.1"/>
    </source>
</evidence>
<keyword evidence="3 6" id="KW-1133">Transmembrane helix</keyword>
<feature type="compositionally biased region" description="Gly residues" evidence="5">
    <location>
        <begin position="293"/>
        <end position="302"/>
    </location>
</feature>
<dbReference type="GO" id="GO:0016020">
    <property type="term" value="C:membrane"/>
    <property type="evidence" value="ECO:0007669"/>
    <property type="project" value="UniProtKB-SubCell"/>
</dbReference>
<dbReference type="Gene3D" id="1.20.1250.20">
    <property type="entry name" value="MFS general substrate transporter like domains"/>
    <property type="match status" value="1"/>
</dbReference>
<feature type="transmembrane region" description="Helical" evidence="6">
    <location>
        <begin position="561"/>
        <end position="579"/>
    </location>
</feature>
<evidence type="ECO:0000313" key="9">
    <source>
        <dbReference type="Proteomes" id="UP001620626"/>
    </source>
</evidence>
<keyword evidence="4 6" id="KW-0472">Membrane</keyword>
<dbReference type="SUPFAM" id="SSF103473">
    <property type="entry name" value="MFS general substrate transporter"/>
    <property type="match status" value="1"/>
</dbReference>
<dbReference type="PANTHER" id="PTHR24064">
    <property type="entry name" value="SOLUTE CARRIER FAMILY 22 MEMBER"/>
    <property type="match status" value="1"/>
</dbReference>
<name>A0ABD2MF33_9BILA</name>
<dbReference type="PROSITE" id="PS50850">
    <property type="entry name" value="MFS"/>
    <property type="match status" value="1"/>
</dbReference>
<keyword evidence="2 6" id="KW-0812">Transmembrane</keyword>
<keyword evidence="9" id="KW-1185">Reference proteome</keyword>
<dbReference type="PROSITE" id="PS00216">
    <property type="entry name" value="SUGAR_TRANSPORT_1"/>
    <property type="match status" value="1"/>
</dbReference>
<feature type="compositionally biased region" description="Acidic residues" evidence="5">
    <location>
        <begin position="977"/>
        <end position="997"/>
    </location>
</feature>
<evidence type="ECO:0000256" key="4">
    <source>
        <dbReference type="ARBA" id="ARBA00023136"/>
    </source>
</evidence>
<accession>A0ABD2MF33</accession>
<feature type="compositionally biased region" description="Basic and acidic residues" evidence="5">
    <location>
        <begin position="1038"/>
        <end position="1047"/>
    </location>
</feature>
<organism evidence="8 9">
    <name type="scientific">Heterodera trifolii</name>
    <dbReference type="NCBI Taxonomy" id="157864"/>
    <lineage>
        <taxon>Eukaryota</taxon>
        <taxon>Metazoa</taxon>
        <taxon>Ecdysozoa</taxon>
        <taxon>Nematoda</taxon>
        <taxon>Chromadorea</taxon>
        <taxon>Rhabditida</taxon>
        <taxon>Tylenchina</taxon>
        <taxon>Tylenchomorpha</taxon>
        <taxon>Tylenchoidea</taxon>
        <taxon>Heteroderidae</taxon>
        <taxon>Heteroderinae</taxon>
        <taxon>Heterodera</taxon>
    </lineage>
</organism>
<feature type="transmembrane region" description="Helical" evidence="6">
    <location>
        <begin position="836"/>
        <end position="858"/>
    </location>
</feature>
<sequence length="1299" mass="139876">MMAISEPCHDIGGTTAGGTGAGNGVVHAATAWPSSTAATTTAPVPISGGGGIRLQQQASDDEEKCLLTPTSEHSCCPFDNEQDELHPQPPQQQDQQPQLLLLLDDDVMDKPRQRLAESNTAATDDAAHCSANCDVRHDDHPLLLSFGEDEEEGTATTAAAAIAGDDNGRNNNNKHNDSEQVGGTVAHGVGGGECGDSLGVSAGGSGGGGADDANFFLCSPLIYSEPALPSAFANGGAGGPTIGASWAYSEIALPQGANIGTFAMPLLSNNSHNGHGQKQRRRHHLDSETGEDCAGGGGGRFGASGASRAVTPKSSSHFLPSESQPSIGCTSSVLYLPHKQSFSIGEIRDTHMQIQKRYRPSRRRHYTDPVDFEGILNIIGGCSWWQIWVYLLVSLQQIPHAMFNLSVVYMMYQPDHWCKVPGLNASGAANASGAPYQWDVTDTLAGSVVYPRTRNKQRDMLNFHSQCHYYDRGEQRYDQLRRMPLEEAQRALNDSEESADIRKCTEWFYDQDVMRSTIVTEWNLVCDDNFKRAHAHLFYSFGFLFGCLLGGFASDRFGRKPTVIGFGILSSMFGLLLPYSTYFPMFLFIRFCGAVCNEAADLAAYVLCMEITGTRYRAMVGSLLQAPWAVGYATLALIAYFCNSWQNIQLITAALHTVSICLICVLPESPRWLIVNNRVDEAERYIRKACREPPFPFNLFKFNKSSLPCDLELVKHAEQRKWVRRNQRANILHLLKSRALCMRTGVICVVWIATALVYYGIIIALSDQSAPGRVLFSGNFFLNNAVAGAIELPTLIFCVYLMKYGRKRSQIFTLVAAAIFILCAMASMSANRSMLSLGLMLLGKIFIQGGFNILYIFTSELYPTVIRNSAVGFCSMIARFGSGVSSYIAILSDVTLSIVPMIIFATFSLFAGTLVMLLPETRDQPLPDTLQDAVTILKDSERPYQCRGFGTKFLGGGSYSVSATELMQQQQQQQDEQQYDDEEEEQEDDDAGDEEEGKDMNSDRTRTSPPTPPHPRQRRRHDHTTTAKCPGCDEGDDGDRGRDEHAEQQQTITTTTTTLLEGDDANCGTVAGGGDGTNSAGQSSSSSSASSPTVGQRTPRKRSDAGMGGAEPVGPLPSIPEEDANSRNSCSGGTRERRRATASSTTTTSSAAPSTSSSEVAMLDTVGTTTEAASAVEDEAHRLRAVQATQPPPPLAGEGTTATTSSTTPAEEEGVPPSTTTASLAEIATTMASSSPSALTSLLASASAAAISGGGADQAVQQQQQCLHQQLTSAAAAHQTNILLHSTRTDDVPRVVASM</sequence>
<evidence type="ECO:0000256" key="5">
    <source>
        <dbReference type="SAM" id="MobiDB-lite"/>
    </source>
</evidence>
<feature type="compositionally biased region" description="Low complexity" evidence="5">
    <location>
        <begin position="1141"/>
        <end position="1158"/>
    </location>
</feature>
<evidence type="ECO:0000256" key="2">
    <source>
        <dbReference type="ARBA" id="ARBA00022692"/>
    </source>
</evidence>
<feature type="region of interest" description="Disordered" evidence="5">
    <location>
        <begin position="76"/>
        <end position="95"/>
    </location>
</feature>
<feature type="transmembrane region" description="Helical" evidence="6">
    <location>
        <begin position="620"/>
        <end position="641"/>
    </location>
</feature>
<dbReference type="EMBL" id="JBICBT010000037">
    <property type="protein sequence ID" value="KAL3125320.1"/>
    <property type="molecule type" value="Genomic_DNA"/>
</dbReference>
<dbReference type="Pfam" id="PF00083">
    <property type="entry name" value="Sugar_tr"/>
    <property type="match status" value="1"/>
</dbReference>
<evidence type="ECO:0000256" key="3">
    <source>
        <dbReference type="ARBA" id="ARBA00022989"/>
    </source>
</evidence>
<reference evidence="8 9" key="1">
    <citation type="submission" date="2024-10" db="EMBL/GenBank/DDBJ databases">
        <authorList>
            <person name="Kim D."/>
        </authorList>
    </citation>
    <scope>NUCLEOTIDE SEQUENCE [LARGE SCALE GENOMIC DNA]</scope>
    <source>
        <strain evidence="8">BH-2024</strain>
    </source>
</reference>
<feature type="region of interest" description="Disordered" evidence="5">
    <location>
        <begin position="269"/>
        <end position="323"/>
    </location>
</feature>
<feature type="compositionally biased region" description="Polar residues" evidence="5">
    <location>
        <begin position="312"/>
        <end position="323"/>
    </location>
</feature>
<feature type="compositionally biased region" description="Basic residues" evidence="5">
    <location>
        <begin position="275"/>
        <end position="284"/>
    </location>
</feature>
<feature type="domain" description="Major facilitator superfamily (MFS) profile" evidence="7">
    <location>
        <begin position="483"/>
        <end position="923"/>
    </location>
</feature>
<feature type="region of interest" description="Disordered" evidence="5">
    <location>
        <begin position="965"/>
        <end position="1170"/>
    </location>
</feature>
<dbReference type="InterPro" id="IPR020846">
    <property type="entry name" value="MFS_dom"/>
</dbReference>
<feature type="transmembrane region" description="Helical" evidence="6">
    <location>
        <begin position="870"/>
        <end position="890"/>
    </location>
</feature>
<feature type="transmembrane region" description="Helical" evidence="6">
    <location>
        <begin position="536"/>
        <end position="554"/>
    </location>
</feature>
<comment type="caution">
    <text evidence="8">The sequence shown here is derived from an EMBL/GenBank/DDBJ whole genome shotgun (WGS) entry which is preliminary data.</text>
</comment>
<feature type="transmembrane region" description="Helical" evidence="6">
    <location>
        <begin position="811"/>
        <end position="830"/>
    </location>
</feature>
<dbReference type="InterPro" id="IPR036259">
    <property type="entry name" value="MFS_trans_sf"/>
</dbReference>
<evidence type="ECO:0000259" key="7">
    <source>
        <dbReference type="PROSITE" id="PS50850"/>
    </source>
</evidence>
<feature type="region of interest" description="Disordered" evidence="5">
    <location>
        <begin position="35"/>
        <end position="61"/>
    </location>
</feature>
<feature type="compositionally biased region" description="Low complexity" evidence="5">
    <location>
        <begin position="1196"/>
        <end position="1209"/>
    </location>
</feature>
<feature type="transmembrane region" description="Helical" evidence="6">
    <location>
        <begin position="896"/>
        <end position="918"/>
    </location>
</feature>